<evidence type="ECO:0000256" key="6">
    <source>
        <dbReference type="ARBA" id="ARBA00023242"/>
    </source>
</evidence>
<dbReference type="VEuPathDB" id="FungiDB:LELG_00787"/>
<organism evidence="9 10">
    <name type="scientific">Lodderomyces elongisporus (strain ATCC 11503 / CBS 2605 / JCM 1781 / NBRC 1676 / NRRL YB-4239)</name>
    <name type="common">Yeast</name>
    <name type="synonym">Saccharomyces elongisporus</name>
    <dbReference type="NCBI Taxonomy" id="379508"/>
    <lineage>
        <taxon>Eukaryota</taxon>
        <taxon>Fungi</taxon>
        <taxon>Dikarya</taxon>
        <taxon>Ascomycota</taxon>
        <taxon>Saccharomycotina</taxon>
        <taxon>Pichiomycetes</taxon>
        <taxon>Debaryomycetaceae</taxon>
        <taxon>Candida/Lodderomyces clade</taxon>
        <taxon>Lodderomyces</taxon>
    </lineage>
</organism>
<evidence type="ECO:0000256" key="2">
    <source>
        <dbReference type="ARBA" id="ARBA00006164"/>
    </source>
</evidence>
<evidence type="ECO:0000256" key="8">
    <source>
        <dbReference type="SAM" id="MobiDB-lite"/>
    </source>
</evidence>
<keyword evidence="3 7" id="KW-0507">mRNA processing</keyword>
<keyword evidence="4 7" id="KW-0747">Spliceosome</keyword>
<comment type="similarity">
    <text evidence="2 7">Belongs to the PRP38 family.</text>
</comment>
<dbReference type="OMA" id="GEHFKYL"/>
<evidence type="ECO:0000256" key="5">
    <source>
        <dbReference type="ARBA" id="ARBA00023187"/>
    </source>
</evidence>
<dbReference type="KEGG" id="lel:PVL30_000757"/>
<dbReference type="Pfam" id="PF03371">
    <property type="entry name" value="PRP38"/>
    <property type="match status" value="1"/>
</dbReference>
<dbReference type="InParanoid" id="A5DTV1"/>
<keyword evidence="10" id="KW-1185">Reference proteome</keyword>
<dbReference type="GeneID" id="5235834"/>
<comment type="function">
    <text evidence="7">Required for pre-mRNA splicing.</text>
</comment>
<feature type="compositionally biased region" description="Acidic residues" evidence="8">
    <location>
        <begin position="234"/>
        <end position="255"/>
    </location>
</feature>
<protein>
    <recommendedName>
        <fullName evidence="7">Pre-mRNA-splicing factor 38</fullName>
    </recommendedName>
</protein>
<evidence type="ECO:0000313" key="9">
    <source>
        <dbReference type="EMBL" id="EDK42609.1"/>
    </source>
</evidence>
<dbReference type="STRING" id="379508.A5DTV1"/>
<evidence type="ECO:0000256" key="1">
    <source>
        <dbReference type="ARBA" id="ARBA00004123"/>
    </source>
</evidence>
<dbReference type="OrthoDB" id="190958at2759"/>
<keyword evidence="5 7" id="KW-0508">mRNA splicing</keyword>
<dbReference type="PANTHER" id="PTHR23142">
    <property type="entry name" value="PRE-MRNA-SPLICING FACTOR 38A-RELATED"/>
    <property type="match status" value="1"/>
</dbReference>
<keyword evidence="6 7" id="KW-0539">Nucleus</keyword>
<evidence type="ECO:0000256" key="3">
    <source>
        <dbReference type="ARBA" id="ARBA00022664"/>
    </source>
</evidence>
<dbReference type="GO" id="GO:0005681">
    <property type="term" value="C:spliceosomal complex"/>
    <property type="evidence" value="ECO:0007669"/>
    <property type="project" value="UniProtKB-KW"/>
</dbReference>
<dbReference type="GO" id="GO:0000398">
    <property type="term" value="P:mRNA splicing, via spliceosome"/>
    <property type="evidence" value="ECO:0007669"/>
    <property type="project" value="UniProtKB-UniRule"/>
</dbReference>
<dbReference type="Proteomes" id="UP000001996">
    <property type="component" value="Unassembled WGS sequence"/>
</dbReference>
<evidence type="ECO:0000256" key="4">
    <source>
        <dbReference type="ARBA" id="ARBA00022728"/>
    </source>
</evidence>
<dbReference type="eggNOG" id="KOG2889">
    <property type="taxonomic scope" value="Eukaryota"/>
</dbReference>
<comment type="subcellular location">
    <subcellularLocation>
        <location evidence="1 7">Nucleus</location>
    </subcellularLocation>
</comment>
<reference evidence="9 10" key="1">
    <citation type="journal article" date="2009" name="Nature">
        <title>Evolution of pathogenicity and sexual reproduction in eight Candida genomes.</title>
        <authorList>
            <person name="Butler G."/>
            <person name="Rasmussen M.D."/>
            <person name="Lin M.F."/>
            <person name="Santos M.A."/>
            <person name="Sakthikumar S."/>
            <person name="Munro C.A."/>
            <person name="Rheinbay E."/>
            <person name="Grabherr M."/>
            <person name="Forche A."/>
            <person name="Reedy J.L."/>
            <person name="Agrafioti I."/>
            <person name="Arnaud M.B."/>
            <person name="Bates S."/>
            <person name="Brown A.J."/>
            <person name="Brunke S."/>
            <person name="Costanzo M.C."/>
            <person name="Fitzpatrick D.A."/>
            <person name="de Groot P.W."/>
            <person name="Harris D."/>
            <person name="Hoyer L.L."/>
            <person name="Hube B."/>
            <person name="Klis F.M."/>
            <person name="Kodira C."/>
            <person name="Lennard N."/>
            <person name="Logue M.E."/>
            <person name="Martin R."/>
            <person name="Neiman A.M."/>
            <person name="Nikolaou E."/>
            <person name="Quail M.A."/>
            <person name="Quinn J."/>
            <person name="Santos M.C."/>
            <person name="Schmitzberger F.F."/>
            <person name="Sherlock G."/>
            <person name="Shah P."/>
            <person name="Silverstein K.A."/>
            <person name="Skrzypek M.S."/>
            <person name="Soll D."/>
            <person name="Staggs R."/>
            <person name="Stansfield I."/>
            <person name="Stumpf M.P."/>
            <person name="Sudbery P.E."/>
            <person name="Srikantha T."/>
            <person name="Zeng Q."/>
            <person name="Berman J."/>
            <person name="Berriman M."/>
            <person name="Heitman J."/>
            <person name="Gow N.A."/>
            <person name="Lorenz M.C."/>
            <person name="Birren B.W."/>
            <person name="Kellis M."/>
            <person name="Cuomo C.A."/>
        </authorList>
    </citation>
    <scope>NUCLEOTIDE SEQUENCE [LARGE SCALE GENOMIC DNA]</scope>
    <source>
        <strain evidence="10">ATCC 11503 / BCRC 21390 / CBS 2605 / JCM 1781 / NBRC 1676 / NRRL YB-4239</strain>
    </source>
</reference>
<evidence type="ECO:0000256" key="7">
    <source>
        <dbReference type="RuleBase" id="RU367025"/>
    </source>
</evidence>
<feature type="region of interest" description="Disordered" evidence="8">
    <location>
        <begin position="229"/>
        <end position="255"/>
    </location>
</feature>
<proteinExistence type="inferred from homology"/>
<sequence length="255" mass="29778">MTLIAKQDTSVDPKQKAQTSAAAAAAAPYYKKQAKYHDKRTTTNKAHLVDTIIRHRILDSIFYKQHLYLANEATILQVITKHVHYIGGVDSMGRPSPFIQCLFRLLELNPSKEIVHVYLHQLEFNEFKYLLALSLLFVRLTYPSEEVYSIFDEFAQDYRKLRYKMKVPDFDENKLAIFYKIGYMDEFLDDLLTKERVVDLLLPRLTLRNTLVEQALAVPRKYYVDETLAKQEDDLSSEEDEIEGADEEEKDEKEV</sequence>
<dbReference type="EMBL" id="CH981524">
    <property type="protein sequence ID" value="EDK42609.1"/>
    <property type="molecule type" value="Genomic_DNA"/>
</dbReference>
<dbReference type="AlphaFoldDB" id="A5DTV1"/>
<name>A5DTV1_LODEL</name>
<dbReference type="HOGENOM" id="CLU_039466_2_1_1"/>
<dbReference type="InterPro" id="IPR005037">
    <property type="entry name" value="PRP38"/>
</dbReference>
<gene>
    <name evidence="9" type="ORF">LELG_00787</name>
</gene>
<accession>A5DTV1</accession>
<evidence type="ECO:0000313" key="10">
    <source>
        <dbReference type="Proteomes" id="UP000001996"/>
    </source>
</evidence>